<dbReference type="Proteomes" id="UP000188268">
    <property type="component" value="Unassembled WGS sequence"/>
</dbReference>
<sequence length="22" mass="2426">MAIENYGCGDLQQLVVEAATHY</sequence>
<comment type="caution">
    <text evidence="1">The sequence shown here is derived from an EMBL/GenBank/DDBJ whole genome shotgun (WGS) entry which is preliminary data.</text>
</comment>
<evidence type="ECO:0000313" key="2">
    <source>
        <dbReference type="Proteomes" id="UP000188268"/>
    </source>
</evidence>
<evidence type="ECO:0000313" key="1">
    <source>
        <dbReference type="EMBL" id="OMO98754.1"/>
    </source>
</evidence>
<dbReference type="EMBL" id="AWWV01007011">
    <property type="protein sequence ID" value="OMO98754.1"/>
    <property type="molecule type" value="Genomic_DNA"/>
</dbReference>
<accession>A0A1R3JVC4</accession>
<proteinExistence type="predicted"/>
<name>A0A1R3JVC4_COCAP</name>
<protein>
    <submittedName>
        <fullName evidence="1">Uncharacterized protein</fullName>
    </submittedName>
</protein>
<keyword evidence="2" id="KW-1185">Reference proteome</keyword>
<gene>
    <name evidence="1" type="ORF">CCACVL1_04072</name>
</gene>
<reference evidence="1 2" key="1">
    <citation type="submission" date="2013-09" db="EMBL/GenBank/DDBJ databases">
        <title>Corchorus capsularis genome sequencing.</title>
        <authorList>
            <person name="Alam M."/>
            <person name="Haque M.S."/>
            <person name="Islam M.S."/>
            <person name="Emdad E.M."/>
            <person name="Islam M.M."/>
            <person name="Ahmed B."/>
            <person name="Halim A."/>
            <person name="Hossen Q.M.M."/>
            <person name="Hossain M.Z."/>
            <person name="Ahmed R."/>
            <person name="Khan M.M."/>
            <person name="Islam R."/>
            <person name="Rashid M.M."/>
            <person name="Khan S.A."/>
            <person name="Rahman M.S."/>
            <person name="Alam M."/>
        </authorList>
    </citation>
    <scope>NUCLEOTIDE SEQUENCE [LARGE SCALE GENOMIC DNA]</scope>
    <source>
        <strain evidence="2">cv. CVL-1</strain>
        <tissue evidence="1">Whole seedling</tissue>
    </source>
</reference>
<dbReference type="AlphaFoldDB" id="A0A1R3JVC4"/>
<dbReference type="Gramene" id="OMO98754">
    <property type="protein sequence ID" value="OMO98754"/>
    <property type="gene ID" value="CCACVL1_04072"/>
</dbReference>
<organism evidence="1 2">
    <name type="scientific">Corchorus capsularis</name>
    <name type="common">Jute</name>
    <dbReference type="NCBI Taxonomy" id="210143"/>
    <lineage>
        <taxon>Eukaryota</taxon>
        <taxon>Viridiplantae</taxon>
        <taxon>Streptophyta</taxon>
        <taxon>Embryophyta</taxon>
        <taxon>Tracheophyta</taxon>
        <taxon>Spermatophyta</taxon>
        <taxon>Magnoliopsida</taxon>
        <taxon>eudicotyledons</taxon>
        <taxon>Gunneridae</taxon>
        <taxon>Pentapetalae</taxon>
        <taxon>rosids</taxon>
        <taxon>malvids</taxon>
        <taxon>Malvales</taxon>
        <taxon>Malvaceae</taxon>
        <taxon>Grewioideae</taxon>
        <taxon>Apeibeae</taxon>
        <taxon>Corchorus</taxon>
    </lineage>
</organism>